<sequence>MSSKIQTIGAIEIGSSKISVLIGELSRGRSLSIIGKGECQSHGVVKGDVVDLRAASDATHAAILDAESSAGGLRIDSVFLAQTGGHLEGFYNEASVNVQRADNMVTQMDIDNVCESATGRDLPAGRMLVHNIQRPFLLDGCIVPDAENLKGRVLKVGYWTVHGNQERLANNINVIRGFNLQVSELILSSLASGTMVTSPEERQTGVIAIDIGAGTTDYVFYRAGRACMTGVIPVGGLHITNDLCIGLRLTEGQAEKMKTRFGRGVIATRDKNEKVWLNGDFAIGDRPLPKNSIELITSLRVAEIFEVVKKALGPAFSADQAVSGVVITGGTSQLPGIADAAAAVFGLPARIGEFPGYINEQLRDPGYATVLGLLYFGLNSTTAAAAAPGRRRKTGWWQKLFAGA</sequence>
<dbReference type="Pfam" id="PF02491">
    <property type="entry name" value="SHS2_FTSA"/>
    <property type="match status" value="1"/>
</dbReference>
<dbReference type="PIRSF" id="PIRSF003101">
    <property type="entry name" value="FtsA"/>
    <property type="match status" value="1"/>
</dbReference>
<dbReference type="Proteomes" id="UP000078486">
    <property type="component" value="Unassembled WGS sequence"/>
</dbReference>
<dbReference type="GO" id="GO:0009898">
    <property type="term" value="C:cytoplasmic side of plasma membrane"/>
    <property type="evidence" value="ECO:0007669"/>
    <property type="project" value="UniProtKB-UniRule"/>
</dbReference>
<name>A0A178IQ54_9BACT</name>
<dbReference type="STRING" id="1184151.AW736_03210"/>
<evidence type="ECO:0000256" key="2">
    <source>
        <dbReference type="ARBA" id="ARBA00022475"/>
    </source>
</evidence>
<dbReference type="Gene3D" id="3.30.420.40">
    <property type="match status" value="1"/>
</dbReference>
<dbReference type="Pfam" id="PF14450">
    <property type="entry name" value="FtsA"/>
    <property type="match status" value="1"/>
</dbReference>
<comment type="similarity">
    <text evidence="1">Belongs to the heat shock protein 70 family.</text>
</comment>
<evidence type="ECO:0000256" key="4">
    <source>
        <dbReference type="ARBA" id="ARBA00023136"/>
    </source>
</evidence>
<keyword evidence="5 6" id="KW-0131">Cell cycle</keyword>
<comment type="subcellular location">
    <subcellularLocation>
        <location evidence="6">Cell membrane</location>
        <topology evidence="6">Peripheral membrane protein</topology>
        <orientation evidence="6">Cytoplasmic side</orientation>
    </subcellularLocation>
    <text evidence="6">Localizes to the Z ring in an FtsZ-dependent manner. Targeted to the membrane through a conserved C-terminal amphipathic helix.</text>
</comment>
<dbReference type="InterPro" id="IPR043129">
    <property type="entry name" value="ATPase_NBD"/>
</dbReference>
<dbReference type="NCBIfam" id="TIGR01174">
    <property type="entry name" value="ftsA"/>
    <property type="match status" value="1"/>
</dbReference>
<dbReference type="GO" id="GO:0043093">
    <property type="term" value="P:FtsZ-dependent cytokinesis"/>
    <property type="evidence" value="ECO:0007669"/>
    <property type="project" value="UniProtKB-UniRule"/>
</dbReference>
<comment type="subunit">
    <text evidence="6">Self-interacts. Interacts with FtsZ.</text>
</comment>
<dbReference type="EMBL" id="LRRQ01000027">
    <property type="protein sequence ID" value="OAM91477.1"/>
    <property type="molecule type" value="Genomic_DNA"/>
</dbReference>
<gene>
    <name evidence="6" type="primary">ftsA</name>
    <name evidence="9" type="ORF">AW736_03210</name>
</gene>
<dbReference type="InterPro" id="IPR003494">
    <property type="entry name" value="SHS2_FtsA"/>
</dbReference>
<keyword evidence="3 6" id="KW-0132">Cell division</keyword>
<reference evidence="9 10" key="1">
    <citation type="submission" date="2016-01" db="EMBL/GenBank/DDBJ databases">
        <title>High potential of lignocellulose degradation of a new Verrucomicrobia species.</title>
        <authorList>
            <person name="Wang Y."/>
            <person name="Shi Y."/>
            <person name="Qiu Z."/>
            <person name="Liu S."/>
            <person name="Yang H."/>
        </authorList>
    </citation>
    <scope>NUCLEOTIDE SEQUENCE [LARGE SCALE GENOMIC DNA]</scope>
    <source>
        <strain evidence="9 10">TSB47</strain>
    </source>
</reference>
<comment type="function">
    <text evidence="6 7">Cell division protein that is involved in the assembly of the Z ring. May serve as a membrane anchor for the Z ring.</text>
</comment>
<evidence type="ECO:0000256" key="3">
    <source>
        <dbReference type="ARBA" id="ARBA00022618"/>
    </source>
</evidence>
<evidence type="ECO:0000256" key="1">
    <source>
        <dbReference type="ARBA" id="ARBA00007381"/>
    </source>
</evidence>
<dbReference type="InterPro" id="IPR018181">
    <property type="entry name" value="Heat_shock_70_CS"/>
</dbReference>
<dbReference type="HAMAP" id="MF_02033">
    <property type="entry name" value="FtsA"/>
    <property type="match status" value="1"/>
</dbReference>
<comment type="similarity">
    <text evidence="6 7">Belongs to the FtsA/MreB family.</text>
</comment>
<dbReference type="OrthoDB" id="9768127at2"/>
<dbReference type="SMART" id="SM00842">
    <property type="entry name" value="FtsA"/>
    <property type="match status" value="1"/>
</dbReference>
<evidence type="ECO:0000313" key="10">
    <source>
        <dbReference type="Proteomes" id="UP000078486"/>
    </source>
</evidence>
<protein>
    <recommendedName>
        <fullName evidence="6 7">Cell division protein FtsA</fullName>
    </recommendedName>
</protein>
<dbReference type="AlphaFoldDB" id="A0A178IQ54"/>
<evidence type="ECO:0000259" key="8">
    <source>
        <dbReference type="SMART" id="SM00842"/>
    </source>
</evidence>
<dbReference type="InterPro" id="IPR020823">
    <property type="entry name" value="Cell_div_FtsA"/>
</dbReference>
<feature type="domain" description="SHS2" evidence="8">
    <location>
        <begin position="8"/>
        <end position="196"/>
    </location>
</feature>
<evidence type="ECO:0000313" key="9">
    <source>
        <dbReference type="EMBL" id="OAM91477.1"/>
    </source>
</evidence>
<dbReference type="SUPFAM" id="SSF53067">
    <property type="entry name" value="Actin-like ATPase domain"/>
    <property type="match status" value="2"/>
</dbReference>
<keyword evidence="2 6" id="KW-1003">Cell membrane</keyword>
<evidence type="ECO:0000256" key="5">
    <source>
        <dbReference type="ARBA" id="ARBA00023306"/>
    </source>
</evidence>
<dbReference type="GO" id="GO:0032153">
    <property type="term" value="C:cell division site"/>
    <property type="evidence" value="ECO:0007669"/>
    <property type="project" value="UniProtKB-UniRule"/>
</dbReference>
<comment type="caution">
    <text evidence="9">The sequence shown here is derived from an EMBL/GenBank/DDBJ whole genome shotgun (WGS) entry which is preliminary data.</text>
</comment>
<keyword evidence="10" id="KW-1185">Reference proteome</keyword>
<accession>A0A178IQ54</accession>
<keyword evidence="4 6" id="KW-0472">Membrane</keyword>
<dbReference type="PROSITE" id="PS01036">
    <property type="entry name" value="HSP70_3"/>
    <property type="match status" value="1"/>
</dbReference>
<proteinExistence type="inferred from homology"/>
<evidence type="ECO:0000256" key="7">
    <source>
        <dbReference type="PIRNR" id="PIRNR003101"/>
    </source>
</evidence>
<dbReference type="PANTHER" id="PTHR32432">
    <property type="entry name" value="CELL DIVISION PROTEIN FTSA-RELATED"/>
    <property type="match status" value="1"/>
</dbReference>
<dbReference type="PANTHER" id="PTHR32432:SF4">
    <property type="entry name" value="CELL DIVISION PROTEIN FTSA"/>
    <property type="match status" value="1"/>
</dbReference>
<organism evidence="9 10">
    <name type="scientific">Termitidicoccus mucosus</name>
    <dbReference type="NCBI Taxonomy" id="1184151"/>
    <lineage>
        <taxon>Bacteria</taxon>
        <taxon>Pseudomonadati</taxon>
        <taxon>Verrucomicrobiota</taxon>
        <taxon>Opitutia</taxon>
        <taxon>Opitutales</taxon>
        <taxon>Opitutaceae</taxon>
        <taxon>Termitidicoccus</taxon>
    </lineage>
</organism>
<dbReference type="InterPro" id="IPR050696">
    <property type="entry name" value="FtsA/MreB"/>
</dbReference>
<dbReference type="RefSeq" id="WP_068768827.1">
    <property type="nucleotide sequence ID" value="NZ_CP109796.1"/>
</dbReference>
<evidence type="ECO:0000256" key="6">
    <source>
        <dbReference type="HAMAP-Rule" id="MF_02033"/>
    </source>
</evidence>
<dbReference type="CDD" id="cd24048">
    <property type="entry name" value="ASKHA_NBD_FtsA"/>
    <property type="match status" value="1"/>
</dbReference>